<dbReference type="GO" id="GO:0070181">
    <property type="term" value="F:small ribosomal subunit rRNA binding"/>
    <property type="evidence" value="ECO:0007669"/>
    <property type="project" value="TreeGrafter"/>
</dbReference>
<dbReference type="PANTHER" id="PTHR33398">
    <property type="entry name" value="30S RIBOSOMAL PROTEIN S20"/>
    <property type="match status" value="1"/>
</dbReference>
<proteinExistence type="inferred from homology"/>
<keyword evidence="6 8" id="KW-0687">Ribonucleoprotein</keyword>
<dbReference type="HAMAP" id="MF_00500">
    <property type="entry name" value="Ribosomal_bS20"/>
    <property type="match status" value="1"/>
</dbReference>
<organism evidence="9 10">
    <name type="scientific">Nitrosomonas mobilis</name>
    <dbReference type="NCBI Taxonomy" id="51642"/>
    <lineage>
        <taxon>Bacteria</taxon>
        <taxon>Pseudomonadati</taxon>
        <taxon>Pseudomonadota</taxon>
        <taxon>Betaproteobacteria</taxon>
        <taxon>Nitrosomonadales</taxon>
        <taxon>Nitrosomonadaceae</taxon>
        <taxon>Nitrosomonas</taxon>
    </lineage>
</organism>
<dbReference type="GO" id="GO:0006412">
    <property type="term" value="P:translation"/>
    <property type="evidence" value="ECO:0007669"/>
    <property type="project" value="UniProtKB-UniRule"/>
</dbReference>
<keyword evidence="5 8" id="KW-0689">Ribosomal protein</keyword>
<reference evidence="9 10" key="1">
    <citation type="submission" date="2016-10" db="EMBL/GenBank/DDBJ databases">
        <authorList>
            <person name="de Groot N.N."/>
        </authorList>
    </citation>
    <scope>NUCLEOTIDE SEQUENCE [LARGE SCALE GENOMIC DNA]</scope>
    <source>
        <strain evidence="9">1</strain>
    </source>
</reference>
<dbReference type="Pfam" id="PF01649">
    <property type="entry name" value="Ribosomal_S20p"/>
    <property type="match status" value="1"/>
</dbReference>
<evidence type="ECO:0000256" key="5">
    <source>
        <dbReference type="ARBA" id="ARBA00022980"/>
    </source>
</evidence>
<evidence type="ECO:0000256" key="7">
    <source>
        <dbReference type="ARBA" id="ARBA00035136"/>
    </source>
</evidence>
<dbReference type="SUPFAM" id="SSF46992">
    <property type="entry name" value="Ribosomal protein S20"/>
    <property type="match status" value="1"/>
</dbReference>
<dbReference type="OrthoDB" id="9807974at2"/>
<comment type="function">
    <text evidence="1 8">Binds directly to 16S ribosomal RNA.</text>
</comment>
<dbReference type="GO" id="GO:0015935">
    <property type="term" value="C:small ribosomal subunit"/>
    <property type="evidence" value="ECO:0007669"/>
    <property type="project" value="TreeGrafter"/>
</dbReference>
<evidence type="ECO:0000256" key="3">
    <source>
        <dbReference type="ARBA" id="ARBA00022730"/>
    </source>
</evidence>
<keyword evidence="4 8" id="KW-0694">RNA-binding</keyword>
<gene>
    <name evidence="8 9" type="primary">rpsT</name>
    <name evidence="9" type="ORF">NSMM_410104</name>
</gene>
<dbReference type="InterPro" id="IPR002583">
    <property type="entry name" value="Ribosomal_bS20"/>
</dbReference>
<accession>A0A1G5SHL0</accession>
<dbReference type="EMBL" id="FMWO01000049">
    <property type="protein sequence ID" value="SCZ85869.1"/>
    <property type="molecule type" value="Genomic_DNA"/>
</dbReference>
<evidence type="ECO:0000256" key="4">
    <source>
        <dbReference type="ARBA" id="ARBA00022884"/>
    </source>
</evidence>
<evidence type="ECO:0000313" key="9">
    <source>
        <dbReference type="EMBL" id="SCZ85869.1"/>
    </source>
</evidence>
<evidence type="ECO:0000256" key="1">
    <source>
        <dbReference type="ARBA" id="ARBA00003134"/>
    </source>
</evidence>
<keyword evidence="10" id="KW-1185">Reference proteome</keyword>
<dbReference type="NCBIfam" id="TIGR00029">
    <property type="entry name" value="S20"/>
    <property type="match status" value="1"/>
</dbReference>
<dbReference type="AlphaFoldDB" id="A0A1G5SHL0"/>
<evidence type="ECO:0000256" key="6">
    <source>
        <dbReference type="ARBA" id="ARBA00023274"/>
    </source>
</evidence>
<keyword evidence="3 8" id="KW-0699">rRNA-binding</keyword>
<dbReference type="GO" id="GO:0005829">
    <property type="term" value="C:cytosol"/>
    <property type="evidence" value="ECO:0007669"/>
    <property type="project" value="TreeGrafter"/>
</dbReference>
<evidence type="ECO:0000256" key="2">
    <source>
        <dbReference type="ARBA" id="ARBA00007634"/>
    </source>
</evidence>
<protein>
    <recommendedName>
        <fullName evidence="7 8">Small ribosomal subunit protein bS20</fullName>
    </recommendedName>
</protein>
<evidence type="ECO:0000256" key="8">
    <source>
        <dbReference type="HAMAP-Rule" id="MF_00500"/>
    </source>
</evidence>
<comment type="similarity">
    <text evidence="2 8">Belongs to the bacterial ribosomal protein bS20 family.</text>
</comment>
<dbReference type="InterPro" id="IPR036510">
    <property type="entry name" value="Ribosomal_bS20_sf"/>
</dbReference>
<dbReference type="RefSeq" id="WP_090286513.1">
    <property type="nucleotide sequence ID" value="NZ_FMWO01000049.1"/>
</dbReference>
<dbReference type="Proteomes" id="UP000198729">
    <property type="component" value="Unassembled WGS sequence"/>
</dbReference>
<dbReference type="GO" id="GO:0003735">
    <property type="term" value="F:structural constituent of ribosome"/>
    <property type="evidence" value="ECO:0007669"/>
    <property type="project" value="InterPro"/>
</dbReference>
<evidence type="ECO:0000313" key="10">
    <source>
        <dbReference type="Proteomes" id="UP000198729"/>
    </source>
</evidence>
<name>A0A1G5SHL0_9PROT</name>
<dbReference type="PANTHER" id="PTHR33398:SF1">
    <property type="entry name" value="SMALL RIBOSOMAL SUBUNIT PROTEIN BS20C"/>
    <property type="match status" value="1"/>
</dbReference>
<sequence>MANTAQAKKRARQTIKQRERNFGLRSKLRTAIKAIRTAIASGDKNQAEITFRKSVSIIDSIAGKGILHKNKASRHKSRLSGAIKAMG</sequence>
<dbReference type="Gene3D" id="1.20.58.110">
    <property type="entry name" value="Ribosomal protein S20"/>
    <property type="match status" value="1"/>
</dbReference>
<dbReference type="STRING" id="51642.NSMM_410104"/>
<dbReference type="FunFam" id="1.20.58.110:FF:000001">
    <property type="entry name" value="30S ribosomal protein S20"/>
    <property type="match status" value="1"/>
</dbReference>